<dbReference type="Gramene" id="OMP08096">
    <property type="protein sequence ID" value="OMP08096"/>
    <property type="gene ID" value="CCACVL1_01160"/>
</dbReference>
<dbReference type="PANTHER" id="PTHR46929:SF4">
    <property type="entry name" value="MYB_SANT-LIKE DOMAIN-CONTAINING PROTEIN"/>
    <property type="match status" value="1"/>
</dbReference>
<dbReference type="Proteomes" id="UP000188268">
    <property type="component" value="Unassembled WGS sequence"/>
</dbReference>
<keyword evidence="3" id="KW-1185">Reference proteome</keyword>
<protein>
    <recommendedName>
        <fullName evidence="1">Myb/SANT-like domain-containing protein</fullName>
    </recommendedName>
</protein>
<evidence type="ECO:0000259" key="1">
    <source>
        <dbReference type="Pfam" id="PF12776"/>
    </source>
</evidence>
<reference evidence="2 3" key="1">
    <citation type="submission" date="2013-09" db="EMBL/GenBank/DDBJ databases">
        <title>Corchorus capsularis genome sequencing.</title>
        <authorList>
            <person name="Alam M."/>
            <person name="Haque M.S."/>
            <person name="Islam M.S."/>
            <person name="Emdad E.M."/>
            <person name="Islam M.M."/>
            <person name="Ahmed B."/>
            <person name="Halim A."/>
            <person name="Hossen Q.M.M."/>
            <person name="Hossain M.Z."/>
            <person name="Ahmed R."/>
            <person name="Khan M.M."/>
            <person name="Islam R."/>
            <person name="Rashid M.M."/>
            <person name="Khan S.A."/>
            <person name="Rahman M.S."/>
            <person name="Alam M."/>
        </authorList>
    </citation>
    <scope>NUCLEOTIDE SEQUENCE [LARGE SCALE GENOMIC DNA]</scope>
    <source>
        <strain evidence="3">cv. CVL-1</strain>
        <tissue evidence="2">Whole seedling</tissue>
    </source>
</reference>
<evidence type="ECO:0000313" key="2">
    <source>
        <dbReference type="EMBL" id="OMP08096.1"/>
    </source>
</evidence>
<dbReference type="OrthoDB" id="1734412at2759"/>
<evidence type="ECO:0000313" key="3">
    <source>
        <dbReference type="Proteomes" id="UP000188268"/>
    </source>
</evidence>
<feature type="non-terminal residue" evidence="2">
    <location>
        <position position="115"/>
    </location>
</feature>
<dbReference type="AlphaFoldDB" id="A0A1R3KLY0"/>
<proteinExistence type="predicted"/>
<dbReference type="PANTHER" id="PTHR46929">
    <property type="entry name" value="EXPRESSED PROTEIN"/>
    <property type="match status" value="1"/>
</dbReference>
<sequence>MSRSKKREESEPKRELLKWSEEMDTVFIDAMSEQNVNGGKLDGSFTPTAYQNMVKICSEKLGTRITKENLKNRLKTLKLNFYGCYDVFRKKSGFSWNPMTRKFEAEMEVGKELIE</sequence>
<dbReference type="OMA" id="TTMPYEN"/>
<organism evidence="2 3">
    <name type="scientific">Corchorus capsularis</name>
    <name type="common">Jute</name>
    <dbReference type="NCBI Taxonomy" id="210143"/>
    <lineage>
        <taxon>Eukaryota</taxon>
        <taxon>Viridiplantae</taxon>
        <taxon>Streptophyta</taxon>
        <taxon>Embryophyta</taxon>
        <taxon>Tracheophyta</taxon>
        <taxon>Spermatophyta</taxon>
        <taxon>Magnoliopsida</taxon>
        <taxon>eudicotyledons</taxon>
        <taxon>Gunneridae</taxon>
        <taxon>Pentapetalae</taxon>
        <taxon>rosids</taxon>
        <taxon>malvids</taxon>
        <taxon>Malvales</taxon>
        <taxon>Malvaceae</taxon>
        <taxon>Grewioideae</taxon>
        <taxon>Apeibeae</taxon>
        <taxon>Corchorus</taxon>
    </lineage>
</organism>
<name>A0A1R3KLY0_COCAP</name>
<dbReference type="InterPro" id="IPR024752">
    <property type="entry name" value="Myb/SANT-like_dom"/>
</dbReference>
<dbReference type="EMBL" id="AWWV01004006">
    <property type="protein sequence ID" value="OMP08096.1"/>
    <property type="molecule type" value="Genomic_DNA"/>
</dbReference>
<comment type="caution">
    <text evidence="2">The sequence shown here is derived from an EMBL/GenBank/DDBJ whole genome shotgun (WGS) entry which is preliminary data.</text>
</comment>
<accession>A0A1R3KLY0</accession>
<gene>
    <name evidence="2" type="ORF">CCACVL1_01160</name>
</gene>
<dbReference type="Pfam" id="PF12776">
    <property type="entry name" value="Myb_DNA-bind_3"/>
    <property type="match status" value="1"/>
</dbReference>
<feature type="domain" description="Myb/SANT-like" evidence="1">
    <location>
        <begin position="18"/>
        <end position="109"/>
    </location>
</feature>